<dbReference type="GO" id="GO:0008270">
    <property type="term" value="F:zinc ion binding"/>
    <property type="evidence" value="ECO:0007669"/>
    <property type="project" value="UniProtKB-KW"/>
</dbReference>
<dbReference type="Pfam" id="PF13923">
    <property type="entry name" value="zf-C3HC4_2"/>
    <property type="match status" value="1"/>
</dbReference>
<keyword evidence="8" id="KW-0833">Ubl conjugation pathway</keyword>
<dbReference type="GO" id="GO:0006302">
    <property type="term" value="P:double-strand break repair"/>
    <property type="evidence" value="ECO:0007669"/>
    <property type="project" value="TreeGrafter"/>
</dbReference>
<evidence type="ECO:0000256" key="2">
    <source>
        <dbReference type="ARBA" id="ARBA00004123"/>
    </source>
</evidence>
<evidence type="ECO:0000313" key="15">
    <source>
        <dbReference type="Proteomes" id="UP001345219"/>
    </source>
</evidence>
<feature type="region of interest" description="Disordered" evidence="12">
    <location>
        <begin position="64"/>
        <end position="94"/>
    </location>
</feature>
<sequence>MVTEGEPRKSPSFSQRSPKLMLVNGRNAENGNSVFSPRFKSIAAMAGWDEETLLIASLTVDDTPERELKQRKRPNLTFKTPPSNSRRKRRDRRRSPALVLATVLNLEEEEASGKVNESSKKQVLDSQHKERKTEGNELPASGPAELATPSASASLTCLDKLREELSCAICLEICYEPSTTACGHSFCKKCLRSAAEKCGKRCPKCRQLISSGRSSSVNTVLWNTIQLLFPKEVESRKASSGSSSPAAADEGRESERGHGDRRTQPSDRRRIQPSTTPSSSAVRTEETQRGRRALPSQDGDAALALRLQREEFMEIVRGGGGRRRRRRDHESSGISSSFSLARENLRAIASRAINLRIRSSGRPT</sequence>
<dbReference type="PANTHER" id="PTHR23328:SF0">
    <property type="entry name" value="RING-TYPE DOMAIN-CONTAINING PROTEIN"/>
    <property type="match status" value="1"/>
</dbReference>
<protein>
    <recommendedName>
        <fullName evidence="3">RING-type E3 ubiquitin transferase</fullName>
        <ecNumber evidence="3">2.3.2.27</ecNumber>
    </recommendedName>
</protein>
<evidence type="ECO:0000256" key="1">
    <source>
        <dbReference type="ARBA" id="ARBA00000900"/>
    </source>
</evidence>
<dbReference type="SUPFAM" id="SSF57850">
    <property type="entry name" value="RING/U-box"/>
    <property type="match status" value="1"/>
</dbReference>
<organism evidence="14 15">
    <name type="scientific">Trapa incisa</name>
    <dbReference type="NCBI Taxonomy" id="236973"/>
    <lineage>
        <taxon>Eukaryota</taxon>
        <taxon>Viridiplantae</taxon>
        <taxon>Streptophyta</taxon>
        <taxon>Embryophyta</taxon>
        <taxon>Tracheophyta</taxon>
        <taxon>Spermatophyta</taxon>
        <taxon>Magnoliopsida</taxon>
        <taxon>eudicotyledons</taxon>
        <taxon>Gunneridae</taxon>
        <taxon>Pentapetalae</taxon>
        <taxon>rosids</taxon>
        <taxon>malvids</taxon>
        <taxon>Myrtales</taxon>
        <taxon>Lythraceae</taxon>
        <taxon>Trapa</taxon>
    </lineage>
</organism>
<feature type="compositionally biased region" description="Basic residues" evidence="12">
    <location>
        <begin position="85"/>
        <end position="94"/>
    </location>
</feature>
<gene>
    <name evidence="14" type="ORF">SAY87_021610</name>
</gene>
<dbReference type="GO" id="GO:0031491">
    <property type="term" value="F:nucleosome binding"/>
    <property type="evidence" value="ECO:0007669"/>
    <property type="project" value="TreeGrafter"/>
</dbReference>
<dbReference type="PROSITE" id="PS50089">
    <property type="entry name" value="ZF_RING_2"/>
    <property type="match status" value="1"/>
</dbReference>
<comment type="subcellular location">
    <subcellularLocation>
        <location evidence="2">Nucleus</location>
    </subcellularLocation>
</comment>
<dbReference type="InterPro" id="IPR013083">
    <property type="entry name" value="Znf_RING/FYVE/PHD"/>
</dbReference>
<feature type="region of interest" description="Disordered" evidence="12">
    <location>
        <begin position="1"/>
        <end position="34"/>
    </location>
</feature>
<evidence type="ECO:0000256" key="5">
    <source>
        <dbReference type="ARBA" id="ARBA00022723"/>
    </source>
</evidence>
<feature type="compositionally biased region" description="Basic and acidic residues" evidence="12">
    <location>
        <begin position="249"/>
        <end position="270"/>
    </location>
</feature>
<keyword evidence="7 11" id="KW-0863">Zinc-finger</keyword>
<keyword evidence="9" id="KW-0862">Zinc</keyword>
<evidence type="ECO:0000256" key="4">
    <source>
        <dbReference type="ARBA" id="ARBA00022679"/>
    </source>
</evidence>
<dbReference type="InterPro" id="IPR051657">
    <property type="entry name" value="RNF168/RNF169_E3_ubiq-ligase"/>
</dbReference>
<dbReference type="InterPro" id="IPR017907">
    <property type="entry name" value="Znf_RING_CS"/>
</dbReference>
<keyword evidence="4" id="KW-0808">Transferase</keyword>
<comment type="catalytic activity">
    <reaction evidence="1">
        <text>S-ubiquitinyl-[E2 ubiquitin-conjugating enzyme]-L-cysteine + [acceptor protein]-L-lysine = [E2 ubiquitin-conjugating enzyme]-L-cysteine + N(6)-ubiquitinyl-[acceptor protein]-L-lysine.</text>
        <dbReference type="EC" id="2.3.2.27"/>
    </reaction>
</comment>
<reference evidence="14 15" key="1">
    <citation type="journal article" date="2023" name="Hortic Res">
        <title>Pangenome of water caltrop reveals structural variations and asymmetric subgenome divergence after allopolyploidization.</title>
        <authorList>
            <person name="Zhang X."/>
            <person name="Chen Y."/>
            <person name="Wang L."/>
            <person name="Yuan Y."/>
            <person name="Fang M."/>
            <person name="Shi L."/>
            <person name="Lu R."/>
            <person name="Comes H.P."/>
            <person name="Ma Y."/>
            <person name="Chen Y."/>
            <person name="Huang G."/>
            <person name="Zhou Y."/>
            <person name="Zheng Z."/>
            <person name="Qiu Y."/>
        </authorList>
    </citation>
    <scope>NUCLEOTIDE SEQUENCE [LARGE SCALE GENOMIC DNA]</scope>
    <source>
        <tissue evidence="14">Roots</tissue>
    </source>
</reference>
<evidence type="ECO:0000256" key="6">
    <source>
        <dbReference type="ARBA" id="ARBA00022763"/>
    </source>
</evidence>
<keyword evidence="10" id="KW-0539">Nucleus</keyword>
<feature type="compositionally biased region" description="Basic and acidic residues" evidence="12">
    <location>
        <begin position="117"/>
        <end position="135"/>
    </location>
</feature>
<evidence type="ECO:0000256" key="8">
    <source>
        <dbReference type="ARBA" id="ARBA00022786"/>
    </source>
</evidence>
<feature type="region of interest" description="Disordered" evidence="12">
    <location>
        <begin position="110"/>
        <end position="147"/>
    </location>
</feature>
<keyword evidence="5" id="KW-0479">Metal-binding</keyword>
<evidence type="ECO:0000256" key="3">
    <source>
        <dbReference type="ARBA" id="ARBA00012483"/>
    </source>
</evidence>
<dbReference type="GO" id="GO:0035861">
    <property type="term" value="C:site of double-strand break"/>
    <property type="evidence" value="ECO:0007669"/>
    <property type="project" value="TreeGrafter"/>
</dbReference>
<proteinExistence type="predicted"/>
<feature type="compositionally biased region" description="Polar residues" evidence="12">
    <location>
        <begin position="272"/>
        <end position="282"/>
    </location>
</feature>
<name>A0AAN7JTH2_9MYRT</name>
<dbReference type="EMBL" id="JAXIOK010000016">
    <property type="protein sequence ID" value="KAK4752812.1"/>
    <property type="molecule type" value="Genomic_DNA"/>
</dbReference>
<evidence type="ECO:0000256" key="11">
    <source>
        <dbReference type="PROSITE-ProRule" id="PRU00175"/>
    </source>
</evidence>
<evidence type="ECO:0000256" key="7">
    <source>
        <dbReference type="ARBA" id="ARBA00022771"/>
    </source>
</evidence>
<dbReference type="EC" id="2.3.2.27" evidence="3"/>
<comment type="caution">
    <text evidence="14">The sequence shown here is derived from an EMBL/GenBank/DDBJ whole genome shotgun (WGS) entry which is preliminary data.</text>
</comment>
<dbReference type="Proteomes" id="UP001345219">
    <property type="component" value="Chromosome 16"/>
</dbReference>
<dbReference type="PANTHER" id="PTHR23328">
    <property type="entry name" value="RING-TYPE DOMAIN-CONTAINING PROTEIN"/>
    <property type="match status" value="1"/>
</dbReference>
<evidence type="ECO:0000256" key="9">
    <source>
        <dbReference type="ARBA" id="ARBA00022833"/>
    </source>
</evidence>
<evidence type="ECO:0000256" key="12">
    <source>
        <dbReference type="SAM" id="MobiDB-lite"/>
    </source>
</evidence>
<evidence type="ECO:0000256" key="10">
    <source>
        <dbReference type="ARBA" id="ARBA00023242"/>
    </source>
</evidence>
<feature type="compositionally biased region" description="Low complexity" evidence="12">
    <location>
        <begin position="238"/>
        <end position="248"/>
    </location>
</feature>
<dbReference type="GO" id="GO:0061630">
    <property type="term" value="F:ubiquitin protein ligase activity"/>
    <property type="evidence" value="ECO:0007669"/>
    <property type="project" value="UniProtKB-EC"/>
</dbReference>
<dbReference type="AlphaFoldDB" id="A0AAN7JTH2"/>
<keyword evidence="6" id="KW-0227">DNA damage</keyword>
<dbReference type="InterPro" id="IPR001841">
    <property type="entry name" value="Znf_RING"/>
</dbReference>
<accession>A0AAN7JTH2</accession>
<evidence type="ECO:0000313" key="14">
    <source>
        <dbReference type="EMBL" id="KAK4752812.1"/>
    </source>
</evidence>
<evidence type="ECO:0000259" key="13">
    <source>
        <dbReference type="PROSITE" id="PS50089"/>
    </source>
</evidence>
<dbReference type="SMART" id="SM00184">
    <property type="entry name" value="RING"/>
    <property type="match status" value="1"/>
</dbReference>
<dbReference type="PROSITE" id="PS00518">
    <property type="entry name" value="ZF_RING_1"/>
    <property type="match status" value="1"/>
</dbReference>
<dbReference type="Gene3D" id="3.30.40.10">
    <property type="entry name" value="Zinc/RING finger domain, C3HC4 (zinc finger)"/>
    <property type="match status" value="1"/>
</dbReference>
<keyword evidence="15" id="KW-1185">Reference proteome</keyword>
<feature type="region of interest" description="Disordered" evidence="12">
    <location>
        <begin position="233"/>
        <end position="299"/>
    </location>
</feature>
<dbReference type="GO" id="GO:0005634">
    <property type="term" value="C:nucleus"/>
    <property type="evidence" value="ECO:0007669"/>
    <property type="project" value="UniProtKB-SubCell"/>
</dbReference>
<feature type="domain" description="RING-type" evidence="13">
    <location>
        <begin position="167"/>
        <end position="206"/>
    </location>
</feature>